<keyword evidence="4" id="KW-1185">Reference proteome</keyword>
<dbReference type="Proteomes" id="UP000010445">
    <property type="component" value="Unassembled WGS sequence"/>
</dbReference>
<proteinExistence type="inferred from homology"/>
<dbReference type="OrthoDB" id="9801395at2"/>
<comment type="subunit">
    <text evidence="2">Homodimer.</text>
</comment>
<comment type="function">
    <text evidence="2">An aminoacyl-tRNA editing enzyme that deacylates mischarged D-aminoacyl-tRNAs. Also deacylates mischarged glycyl-tRNA(Ala), protecting cells against glycine mischarging by AlaRS. Acts via tRNA-based rather than protein-based catalysis; rejects L-amino acids rather than detecting D-amino acids in the active site. By recycling D-aminoacyl-tRNA to D-amino acids and free tRNA molecules, this enzyme counteracts the toxicity associated with the formation of D-aminoacyl-tRNA entities in vivo and helps enforce protein L-homochirality.</text>
</comment>
<name>L1MGE2_9CORY</name>
<keyword evidence="2" id="KW-0820">tRNA-binding</keyword>
<dbReference type="NCBIfam" id="TIGR00256">
    <property type="entry name" value="D-aminoacyl-tRNA deacylase"/>
    <property type="match status" value="1"/>
</dbReference>
<dbReference type="PANTHER" id="PTHR10472">
    <property type="entry name" value="D-TYROSYL-TRNA TYR DEACYLASE"/>
    <property type="match status" value="1"/>
</dbReference>
<feature type="short sequence motif" description="Gly-cisPro motif, important for rejection of L-amino acids" evidence="2">
    <location>
        <begin position="136"/>
        <end position="137"/>
    </location>
</feature>
<dbReference type="EC" id="3.1.1.96" evidence="2"/>
<dbReference type="EC" id="3.1.1.-" evidence="2"/>
<comment type="domain">
    <text evidence="2">A Gly-cisPro motif from one monomer fits into the active site of the other monomer to allow specific chiral rejection of L-amino acids.</text>
</comment>
<dbReference type="EMBL" id="AMEM01000018">
    <property type="protein sequence ID" value="EKX90130.1"/>
    <property type="molecule type" value="Genomic_DNA"/>
</dbReference>
<evidence type="ECO:0000256" key="1">
    <source>
        <dbReference type="ARBA" id="ARBA00009673"/>
    </source>
</evidence>
<sequence>MRAVLTRVSSAQVTVDGAVVGAIDCPETCGILALIGVTHDDGPDACDTMVRKIAELRILPDEKSVTDVGAPVLVVSQFTLYGRTAKGRRPSWSDAAPGNVAEPLVDRIIRGLQTRGIAVSTGVFGAMMQVTSTNEGPFTVIVEC</sequence>
<dbReference type="RefSeq" id="WP_006063574.1">
    <property type="nucleotide sequence ID" value="NZ_KB290831.1"/>
</dbReference>
<dbReference type="HAMAP" id="MF_00518">
    <property type="entry name" value="Deacylase_Dtd"/>
    <property type="match status" value="1"/>
</dbReference>
<dbReference type="GO" id="GO:0106026">
    <property type="term" value="F:Gly-tRNA(Ala) deacylase activity"/>
    <property type="evidence" value="ECO:0007669"/>
    <property type="project" value="UniProtKB-UniRule"/>
</dbReference>
<dbReference type="InterPro" id="IPR003732">
    <property type="entry name" value="Daa-tRNA_deacyls_DTD"/>
</dbReference>
<comment type="catalytic activity">
    <reaction evidence="2">
        <text>glycyl-tRNA(Ala) + H2O = tRNA(Ala) + glycine + H(+)</text>
        <dbReference type="Rhea" id="RHEA:53744"/>
        <dbReference type="Rhea" id="RHEA-COMP:9657"/>
        <dbReference type="Rhea" id="RHEA-COMP:13640"/>
        <dbReference type="ChEBI" id="CHEBI:15377"/>
        <dbReference type="ChEBI" id="CHEBI:15378"/>
        <dbReference type="ChEBI" id="CHEBI:57305"/>
        <dbReference type="ChEBI" id="CHEBI:78442"/>
        <dbReference type="ChEBI" id="CHEBI:78522"/>
    </reaction>
</comment>
<reference evidence="3 4" key="1">
    <citation type="submission" date="2012-05" db="EMBL/GenBank/DDBJ databases">
        <authorList>
            <person name="Weinstock G."/>
            <person name="Sodergren E."/>
            <person name="Lobos E.A."/>
            <person name="Fulton L."/>
            <person name="Fulton R."/>
            <person name="Courtney L."/>
            <person name="Fronick C."/>
            <person name="O'Laughlin M."/>
            <person name="Godfrey J."/>
            <person name="Wilson R.M."/>
            <person name="Miner T."/>
            <person name="Farmer C."/>
            <person name="Delehaunty K."/>
            <person name="Cordes M."/>
            <person name="Minx P."/>
            <person name="Tomlinson C."/>
            <person name="Chen J."/>
            <person name="Wollam A."/>
            <person name="Pepin K.H."/>
            <person name="Bhonagiri V."/>
            <person name="Zhang X."/>
            <person name="Suruliraj S."/>
            <person name="Warren W."/>
            <person name="Mitreva M."/>
            <person name="Mardis E.R."/>
            <person name="Wilson R.K."/>
        </authorList>
    </citation>
    <scope>NUCLEOTIDE SEQUENCE [LARGE SCALE GENOMIC DNA]</scope>
    <source>
        <strain evidence="3 4">F0235</strain>
    </source>
</reference>
<keyword evidence="2" id="KW-0963">Cytoplasm</keyword>
<evidence type="ECO:0000313" key="4">
    <source>
        <dbReference type="Proteomes" id="UP000010445"/>
    </source>
</evidence>
<keyword evidence="2" id="KW-0694">RNA-binding</keyword>
<evidence type="ECO:0000313" key="3">
    <source>
        <dbReference type="EMBL" id="EKX90130.1"/>
    </source>
</evidence>
<dbReference type="AlphaFoldDB" id="L1MGE2"/>
<dbReference type="GO" id="GO:0043908">
    <property type="term" value="F:Ser(Gly)-tRNA(Ala) hydrolase activity"/>
    <property type="evidence" value="ECO:0007669"/>
    <property type="project" value="UniProtKB-UniRule"/>
</dbReference>
<dbReference type="Pfam" id="PF02580">
    <property type="entry name" value="Tyr_Deacylase"/>
    <property type="match status" value="1"/>
</dbReference>
<accession>L1MGE2</accession>
<comment type="catalytic activity">
    <reaction evidence="2">
        <text>a D-aminoacyl-tRNA + H2O = a tRNA + a D-alpha-amino acid + H(+)</text>
        <dbReference type="Rhea" id="RHEA:13953"/>
        <dbReference type="Rhea" id="RHEA-COMP:10123"/>
        <dbReference type="Rhea" id="RHEA-COMP:10124"/>
        <dbReference type="ChEBI" id="CHEBI:15377"/>
        <dbReference type="ChEBI" id="CHEBI:15378"/>
        <dbReference type="ChEBI" id="CHEBI:59871"/>
        <dbReference type="ChEBI" id="CHEBI:78442"/>
        <dbReference type="ChEBI" id="CHEBI:79333"/>
        <dbReference type="EC" id="3.1.1.96"/>
    </reaction>
</comment>
<comment type="subcellular location">
    <subcellularLocation>
        <location evidence="2">Cytoplasm</location>
    </subcellularLocation>
</comment>
<protein>
    <recommendedName>
        <fullName evidence="2">D-aminoacyl-tRNA deacylase</fullName>
        <shortName evidence="2">DTD</shortName>
        <ecNumber evidence="2">3.1.1.96</ecNumber>
    </recommendedName>
    <alternativeName>
        <fullName evidence="2">Gly-tRNA(Ala) deacylase</fullName>
        <ecNumber evidence="2">3.1.1.-</ecNumber>
    </alternativeName>
</protein>
<dbReference type="Gene3D" id="3.50.80.10">
    <property type="entry name" value="D-tyrosyl-tRNA(Tyr) deacylase"/>
    <property type="match status" value="1"/>
</dbReference>
<keyword evidence="2" id="KW-0378">Hydrolase</keyword>
<comment type="similarity">
    <text evidence="1 2">Belongs to the DTD family.</text>
</comment>
<dbReference type="STRING" id="1035195.HMPREF9997_01345"/>
<dbReference type="GO" id="GO:0019478">
    <property type="term" value="P:D-amino acid catabolic process"/>
    <property type="evidence" value="ECO:0007669"/>
    <property type="project" value="UniProtKB-UniRule"/>
</dbReference>
<dbReference type="HOGENOM" id="CLU_076901_1_2_11"/>
<dbReference type="SUPFAM" id="SSF69500">
    <property type="entry name" value="DTD-like"/>
    <property type="match status" value="1"/>
</dbReference>
<dbReference type="PATRIC" id="fig|1035195.3.peg.1206"/>
<dbReference type="GO" id="GO:0051500">
    <property type="term" value="F:D-tyrosyl-tRNA(Tyr) deacylase activity"/>
    <property type="evidence" value="ECO:0007669"/>
    <property type="project" value="TreeGrafter"/>
</dbReference>
<dbReference type="PANTHER" id="PTHR10472:SF5">
    <property type="entry name" value="D-AMINOACYL-TRNA DEACYLASE 1"/>
    <property type="match status" value="1"/>
</dbReference>
<evidence type="ECO:0000256" key="2">
    <source>
        <dbReference type="HAMAP-Rule" id="MF_00518"/>
    </source>
</evidence>
<dbReference type="GO" id="GO:0000049">
    <property type="term" value="F:tRNA binding"/>
    <property type="evidence" value="ECO:0007669"/>
    <property type="project" value="UniProtKB-UniRule"/>
</dbReference>
<dbReference type="GO" id="GO:0005737">
    <property type="term" value="C:cytoplasm"/>
    <property type="evidence" value="ECO:0007669"/>
    <property type="project" value="UniProtKB-SubCell"/>
</dbReference>
<comment type="caution">
    <text evidence="3">The sequence shown here is derived from an EMBL/GenBank/DDBJ whole genome shotgun (WGS) entry which is preliminary data.</text>
</comment>
<dbReference type="eggNOG" id="COG1490">
    <property type="taxonomic scope" value="Bacteria"/>
</dbReference>
<gene>
    <name evidence="2" type="primary">dtd</name>
    <name evidence="3" type="ORF">HMPREF9997_01345</name>
</gene>
<organism evidence="3 4">
    <name type="scientific">Corynebacterium durum F0235</name>
    <dbReference type="NCBI Taxonomy" id="1035195"/>
    <lineage>
        <taxon>Bacteria</taxon>
        <taxon>Bacillati</taxon>
        <taxon>Actinomycetota</taxon>
        <taxon>Actinomycetes</taxon>
        <taxon>Mycobacteriales</taxon>
        <taxon>Corynebacteriaceae</taxon>
        <taxon>Corynebacterium</taxon>
    </lineage>
</organism>
<dbReference type="InterPro" id="IPR023509">
    <property type="entry name" value="DTD-like_sf"/>
</dbReference>